<dbReference type="NCBIfam" id="NF033154">
    <property type="entry name" value="endonuc_SmrA"/>
    <property type="match status" value="1"/>
</dbReference>
<comment type="caution">
    <text evidence="3">The sequence shown here is derived from an EMBL/GenBank/DDBJ whole genome shotgun (WGS) entry which is preliminary data.</text>
</comment>
<organism evidence="3 4">
    <name type="scientific">Oceanimonas doudoroffii</name>
    <dbReference type="NCBI Taxonomy" id="84158"/>
    <lineage>
        <taxon>Bacteria</taxon>
        <taxon>Pseudomonadati</taxon>
        <taxon>Pseudomonadota</taxon>
        <taxon>Gammaproteobacteria</taxon>
        <taxon>Aeromonadales</taxon>
        <taxon>Aeromonadaceae</taxon>
        <taxon>Oceanimonas</taxon>
    </lineage>
</organism>
<dbReference type="PROSITE" id="PS50828">
    <property type="entry name" value="SMR"/>
    <property type="match status" value="1"/>
</dbReference>
<gene>
    <name evidence="3" type="ORF">B6S08_07350</name>
</gene>
<evidence type="ECO:0000259" key="2">
    <source>
        <dbReference type="PROSITE" id="PS50828"/>
    </source>
</evidence>
<keyword evidence="3" id="KW-0255">Endonuclease</keyword>
<dbReference type="Proteomes" id="UP000242757">
    <property type="component" value="Unassembled WGS sequence"/>
</dbReference>
<feature type="domain" description="Smr" evidence="2">
    <location>
        <begin position="95"/>
        <end position="175"/>
    </location>
</feature>
<dbReference type="EMBL" id="NBIM01000001">
    <property type="protein sequence ID" value="OXY83297.1"/>
    <property type="molecule type" value="Genomic_DNA"/>
</dbReference>
<name>A0A233RIS2_9GAMM</name>
<evidence type="ECO:0000256" key="1">
    <source>
        <dbReference type="SAM" id="MobiDB-lite"/>
    </source>
</evidence>
<accession>A0A233RIS2</accession>
<dbReference type="RefSeq" id="WP_094200071.1">
    <property type="nucleotide sequence ID" value="NZ_NBIM01000001.1"/>
</dbReference>
<dbReference type="Gene3D" id="3.30.1370.110">
    <property type="match status" value="1"/>
</dbReference>
<keyword evidence="3" id="KW-0540">Nuclease</keyword>
<dbReference type="Pfam" id="PF01713">
    <property type="entry name" value="Smr"/>
    <property type="match status" value="1"/>
</dbReference>
<reference evidence="3 4" key="1">
    <citation type="submission" date="2017-08" db="EMBL/GenBank/DDBJ databases">
        <title>A Genome Sequence of Oceanimonas doudoroffii ATCC 27123T.</title>
        <authorList>
            <person name="Brennan M.A."/>
            <person name="Maclea K.S."/>
            <person name="Mcclelland W.D."/>
            <person name="Trachtenberg A.M."/>
        </authorList>
    </citation>
    <scope>NUCLEOTIDE SEQUENCE [LARGE SCALE GENOMIC DNA]</scope>
    <source>
        <strain evidence="3 4">ATCC 27123</strain>
    </source>
</reference>
<sequence length="193" mass="21483">MSHSDWSSFLGELDGLTPIKQDTLPAGHRNGRDSASLAERRRAVETEAEAAEAGLSLDQVVLLRPDDIVSYKKPGVQDGVFKKLRLGKYPCEARLDLHHHSVERARDALLNFIQGCLRRDIRAVQVVHGKGERSQPPALLKSYVSGWLPQLPEVLACHSAQRQHGGSGCLYVLLRKGEQAKQHTRERLQSRQG</sequence>
<dbReference type="PANTHER" id="PTHR35562">
    <property type="entry name" value="DNA ENDONUCLEASE SMRA-RELATED"/>
    <property type="match status" value="1"/>
</dbReference>
<dbReference type="AlphaFoldDB" id="A0A233RIS2"/>
<protein>
    <submittedName>
        <fullName evidence="3">DNA endonuclease SmrA</fullName>
    </submittedName>
</protein>
<dbReference type="GO" id="GO:0004520">
    <property type="term" value="F:DNA endonuclease activity"/>
    <property type="evidence" value="ECO:0007669"/>
    <property type="project" value="TreeGrafter"/>
</dbReference>
<feature type="region of interest" description="Disordered" evidence="1">
    <location>
        <begin position="20"/>
        <end position="42"/>
    </location>
</feature>
<evidence type="ECO:0000313" key="3">
    <source>
        <dbReference type="EMBL" id="OXY83297.1"/>
    </source>
</evidence>
<dbReference type="SUPFAM" id="SSF160443">
    <property type="entry name" value="SMR domain-like"/>
    <property type="match status" value="1"/>
</dbReference>
<proteinExistence type="predicted"/>
<dbReference type="InterPro" id="IPR002625">
    <property type="entry name" value="Smr_dom"/>
</dbReference>
<keyword evidence="4" id="KW-1185">Reference proteome</keyword>
<keyword evidence="3" id="KW-0378">Hydrolase</keyword>
<dbReference type="InterPro" id="IPR036063">
    <property type="entry name" value="Smr_dom_sf"/>
</dbReference>
<dbReference type="PANTHER" id="PTHR35562:SF2">
    <property type="entry name" value="DNA ENDONUCLEASE SMRA-RELATED"/>
    <property type="match status" value="1"/>
</dbReference>
<dbReference type="OrthoDB" id="9808881at2"/>
<dbReference type="SMART" id="SM00463">
    <property type="entry name" value="SMR"/>
    <property type="match status" value="1"/>
</dbReference>
<evidence type="ECO:0000313" key="4">
    <source>
        <dbReference type="Proteomes" id="UP000242757"/>
    </source>
</evidence>
<dbReference type="InterPro" id="IPR047688">
    <property type="entry name" value="Endonuc_SmrA"/>
</dbReference>